<keyword evidence="2" id="KW-1185">Reference proteome</keyword>
<dbReference type="Proteomes" id="UP001374584">
    <property type="component" value="Unassembled WGS sequence"/>
</dbReference>
<name>A0AAN9NAX9_PHACN</name>
<evidence type="ECO:0000313" key="1">
    <source>
        <dbReference type="EMBL" id="KAK7369795.1"/>
    </source>
</evidence>
<comment type="caution">
    <text evidence="1">The sequence shown here is derived from an EMBL/GenBank/DDBJ whole genome shotgun (WGS) entry which is preliminary data.</text>
</comment>
<sequence length="81" mass="9746">MEEEQRHEVETKEYENGFGMRGFLVLYNSNIVCLDCRNFFGDVRVLYVERDMRQRVINELDFGYHTAMDLRKVKLLLHEVS</sequence>
<proteinExistence type="predicted"/>
<accession>A0AAN9NAX9</accession>
<dbReference type="EMBL" id="JAYMYR010000004">
    <property type="protein sequence ID" value="KAK7369795.1"/>
    <property type="molecule type" value="Genomic_DNA"/>
</dbReference>
<organism evidence="1 2">
    <name type="scientific">Phaseolus coccineus</name>
    <name type="common">Scarlet runner bean</name>
    <name type="synonym">Phaseolus multiflorus</name>
    <dbReference type="NCBI Taxonomy" id="3886"/>
    <lineage>
        <taxon>Eukaryota</taxon>
        <taxon>Viridiplantae</taxon>
        <taxon>Streptophyta</taxon>
        <taxon>Embryophyta</taxon>
        <taxon>Tracheophyta</taxon>
        <taxon>Spermatophyta</taxon>
        <taxon>Magnoliopsida</taxon>
        <taxon>eudicotyledons</taxon>
        <taxon>Gunneridae</taxon>
        <taxon>Pentapetalae</taxon>
        <taxon>rosids</taxon>
        <taxon>fabids</taxon>
        <taxon>Fabales</taxon>
        <taxon>Fabaceae</taxon>
        <taxon>Papilionoideae</taxon>
        <taxon>50 kb inversion clade</taxon>
        <taxon>NPAAA clade</taxon>
        <taxon>indigoferoid/millettioid clade</taxon>
        <taxon>Phaseoleae</taxon>
        <taxon>Phaseolus</taxon>
    </lineage>
</organism>
<evidence type="ECO:0000313" key="2">
    <source>
        <dbReference type="Proteomes" id="UP001374584"/>
    </source>
</evidence>
<reference evidence="1 2" key="1">
    <citation type="submission" date="2024-01" db="EMBL/GenBank/DDBJ databases">
        <title>The genomes of 5 underutilized Papilionoideae crops provide insights into root nodulation and disease resistanc.</title>
        <authorList>
            <person name="Jiang F."/>
        </authorList>
    </citation>
    <scope>NUCLEOTIDE SEQUENCE [LARGE SCALE GENOMIC DNA]</scope>
    <source>
        <strain evidence="1">JINMINGXINNONG_FW02</strain>
        <tissue evidence="1">Leaves</tissue>
    </source>
</reference>
<gene>
    <name evidence="1" type="ORF">VNO80_11840</name>
</gene>
<protein>
    <submittedName>
        <fullName evidence="1">Uncharacterized protein</fullName>
    </submittedName>
</protein>
<dbReference type="AlphaFoldDB" id="A0AAN9NAX9"/>